<keyword evidence="1" id="KW-1185">Reference proteome</keyword>
<accession>A0A915KSF8</accession>
<dbReference type="AlphaFoldDB" id="A0A915KSF8"/>
<proteinExistence type="predicted"/>
<dbReference type="Proteomes" id="UP000887565">
    <property type="component" value="Unplaced"/>
</dbReference>
<name>A0A915KSF8_ROMCU</name>
<sequence>EQEALPAPAAVLSTVNFSSLDLESAAFDLQHNSPLLLYSTTDERKLLQATPLKLAGSLDFLSNEEVAALGSKLVDAESKIACCSNQ</sequence>
<organism evidence="1 2">
    <name type="scientific">Romanomermis culicivorax</name>
    <name type="common">Nematode worm</name>
    <dbReference type="NCBI Taxonomy" id="13658"/>
    <lineage>
        <taxon>Eukaryota</taxon>
        <taxon>Metazoa</taxon>
        <taxon>Ecdysozoa</taxon>
        <taxon>Nematoda</taxon>
        <taxon>Enoplea</taxon>
        <taxon>Dorylaimia</taxon>
        <taxon>Mermithida</taxon>
        <taxon>Mermithoidea</taxon>
        <taxon>Mermithidae</taxon>
        <taxon>Romanomermis</taxon>
    </lineage>
</organism>
<reference evidence="2" key="1">
    <citation type="submission" date="2022-11" db="UniProtKB">
        <authorList>
            <consortium name="WormBaseParasite"/>
        </authorList>
    </citation>
    <scope>IDENTIFICATION</scope>
</reference>
<evidence type="ECO:0000313" key="1">
    <source>
        <dbReference type="Proteomes" id="UP000887565"/>
    </source>
</evidence>
<dbReference type="WBParaSite" id="nRc.2.0.1.t41035-RA">
    <property type="protein sequence ID" value="nRc.2.0.1.t41035-RA"/>
    <property type="gene ID" value="nRc.2.0.1.g41035"/>
</dbReference>
<protein>
    <submittedName>
        <fullName evidence="2">Uncharacterized protein</fullName>
    </submittedName>
</protein>
<evidence type="ECO:0000313" key="2">
    <source>
        <dbReference type="WBParaSite" id="nRc.2.0.1.t41035-RA"/>
    </source>
</evidence>